<protein>
    <submittedName>
        <fullName evidence="2">SAM-dependent methlyltransferase</fullName>
    </submittedName>
</protein>
<feature type="domain" description="C-methyltransferase" evidence="1">
    <location>
        <begin position="294"/>
        <end position="387"/>
    </location>
</feature>
<dbReference type="Pfam" id="PF08484">
    <property type="entry name" value="Methyltransf_14"/>
    <property type="match status" value="1"/>
</dbReference>
<gene>
    <name evidence="2" type="ORF">FD145_85</name>
</gene>
<proteinExistence type="predicted"/>
<comment type="caution">
    <text evidence="2">The sequence shown here is derived from an EMBL/GenBank/DDBJ whole genome shotgun (WGS) entry which is preliminary data.</text>
</comment>
<name>A0A833L2N5_UNCSA</name>
<dbReference type="CDD" id="cd02440">
    <property type="entry name" value="AdoMet_MTases"/>
    <property type="match status" value="1"/>
</dbReference>
<dbReference type="Gene3D" id="3.40.50.150">
    <property type="entry name" value="Vaccinia Virus protein VP39"/>
    <property type="match status" value="1"/>
</dbReference>
<reference evidence="2 3" key="1">
    <citation type="submission" date="2019-12" db="EMBL/GenBank/DDBJ databases">
        <authorList>
            <person name="Wolfe R."/>
            <person name="Danczak R."/>
            <person name="Wilkins M."/>
        </authorList>
    </citation>
    <scope>NUCLEOTIDE SEQUENCE [LARGE SCALE GENOMIC DNA]</scope>
    <source>
        <strain evidence="2">X2_MaxBin.013</strain>
    </source>
</reference>
<dbReference type="SUPFAM" id="SSF53335">
    <property type="entry name" value="S-adenosyl-L-methionine-dependent methyltransferases"/>
    <property type="match status" value="1"/>
</dbReference>
<dbReference type="AlphaFoldDB" id="A0A833L2N5"/>
<dbReference type="InterPro" id="IPR013691">
    <property type="entry name" value="MeTrfase_14"/>
</dbReference>
<dbReference type="Pfam" id="PF13489">
    <property type="entry name" value="Methyltransf_23"/>
    <property type="match status" value="1"/>
</dbReference>
<dbReference type="Gene3D" id="3.40.50.720">
    <property type="entry name" value="NAD(P)-binding Rossmann-like Domain"/>
    <property type="match status" value="1"/>
</dbReference>
<accession>A0A833L2N5</accession>
<organism evidence="2 3">
    <name type="scientific">Candidatus Saganbacteria bacterium</name>
    <dbReference type="NCBI Taxonomy" id="2575572"/>
    <lineage>
        <taxon>Bacteria</taxon>
        <taxon>Bacillati</taxon>
        <taxon>Saganbacteria</taxon>
    </lineage>
</organism>
<dbReference type="GO" id="GO:0016740">
    <property type="term" value="F:transferase activity"/>
    <property type="evidence" value="ECO:0007669"/>
    <property type="project" value="UniProtKB-KW"/>
</dbReference>
<evidence type="ECO:0000313" key="2">
    <source>
        <dbReference type="EMBL" id="KAF0135259.1"/>
    </source>
</evidence>
<sequence length="411" mass="47500">MEFMKCPVCENEKSALLFQTDRFPYIGFAVSKEEKIEILRRYSIKELNAPLKVKKCTNCGHVFQSMKPNDKLMDSIYSEFYNYPSAVISGFIQKRENMFLDMFNKSVSPICAEGKLKNILEIACYDGYVLRELSKRDFLVCGCDPSKGADIAKEIGIKVYKRYFKSQDFIAHNSYFDVVIFRHFIEHVEYPVELLKDVKKVLTKKGLVVFETPNIEYFLENGSFESFNFQHIHGFSISSVCEVLRRSGLKLIEYKKTPENLIIIAAETGKAHDVKIDTGNRLGKNFVLEYGRNHKKFKKHTDPFIKKDKKIAIWGAGGFGGYLFPIYGLDATRISYIVDIDQRKWDMCFVNNNLKVYPPEQLISDPVDLIIVASMYDKEIVDQLKDMKIDADVINMRPKVNYIKGNKSVRK</sequence>
<dbReference type="EMBL" id="WPAF01000001">
    <property type="protein sequence ID" value="KAF0135259.1"/>
    <property type="molecule type" value="Genomic_DNA"/>
</dbReference>
<evidence type="ECO:0000259" key="1">
    <source>
        <dbReference type="Pfam" id="PF08484"/>
    </source>
</evidence>
<evidence type="ECO:0000313" key="3">
    <source>
        <dbReference type="Proteomes" id="UP000488506"/>
    </source>
</evidence>
<dbReference type="PANTHER" id="PTHR43861:SF5">
    <property type="entry name" value="BLL5978 PROTEIN"/>
    <property type="match status" value="1"/>
</dbReference>
<dbReference type="Proteomes" id="UP000488506">
    <property type="component" value="Unassembled WGS sequence"/>
</dbReference>
<dbReference type="InterPro" id="IPR029063">
    <property type="entry name" value="SAM-dependent_MTases_sf"/>
</dbReference>
<dbReference type="PANTHER" id="PTHR43861">
    <property type="entry name" value="TRANS-ACONITATE 2-METHYLTRANSFERASE-RELATED"/>
    <property type="match status" value="1"/>
</dbReference>
<keyword evidence="2" id="KW-0808">Transferase</keyword>